<feature type="transmembrane region" description="Helical" evidence="6">
    <location>
        <begin position="582"/>
        <end position="604"/>
    </location>
</feature>
<evidence type="ECO:0000256" key="2">
    <source>
        <dbReference type="ARBA" id="ARBA00022692"/>
    </source>
</evidence>
<dbReference type="PROSITE" id="PS50850">
    <property type="entry name" value="MFS"/>
    <property type="match status" value="1"/>
</dbReference>
<feature type="compositionally biased region" description="Polar residues" evidence="5">
    <location>
        <begin position="74"/>
        <end position="90"/>
    </location>
</feature>
<feature type="transmembrane region" description="Helical" evidence="6">
    <location>
        <begin position="246"/>
        <end position="265"/>
    </location>
</feature>
<evidence type="ECO:0000256" key="6">
    <source>
        <dbReference type="SAM" id="Phobius"/>
    </source>
</evidence>
<comment type="subcellular location">
    <subcellularLocation>
        <location evidence="1">Membrane</location>
        <topology evidence="1">Multi-pass membrane protein</topology>
    </subcellularLocation>
</comment>
<feature type="transmembrane region" description="Helical" evidence="6">
    <location>
        <begin position="521"/>
        <end position="542"/>
    </location>
</feature>
<organism evidence="9">
    <name type="scientific">Candida tenuis (strain ATCC 10573 / BCRC 21748 / CBS 615 / JCM 9827 / NBRC 10315 / NRRL Y-1498 / VKM Y-70)</name>
    <name type="common">Yeast</name>
    <name type="synonym">Yamadazyma tenuis</name>
    <dbReference type="NCBI Taxonomy" id="590646"/>
    <lineage>
        <taxon>Eukaryota</taxon>
        <taxon>Fungi</taxon>
        <taxon>Dikarya</taxon>
        <taxon>Ascomycota</taxon>
        <taxon>Saccharomycotina</taxon>
        <taxon>Pichiomycetes</taxon>
        <taxon>Debaryomycetaceae</taxon>
        <taxon>Yamadazyma</taxon>
    </lineage>
</organism>
<dbReference type="SUPFAM" id="SSF103473">
    <property type="entry name" value="MFS general substrate transporter"/>
    <property type="match status" value="1"/>
</dbReference>
<feature type="transmembrane region" description="Helical" evidence="6">
    <location>
        <begin position="490"/>
        <end position="509"/>
    </location>
</feature>
<dbReference type="CDD" id="cd17323">
    <property type="entry name" value="MFS_Tpo1_MDR_like"/>
    <property type="match status" value="1"/>
</dbReference>
<feature type="domain" description="Major facilitator superfamily (MFS) profile" evidence="7">
    <location>
        <begin position="176"/>
        <end position="611"/>
    </location>
</feature>
<evidence type="ECO:0000259" key="7">
    <source>
        <dbReference type="PROSITE" id="PS50850"/>
    </source>
</evidence>
<accession>G3BAD7</accession>
<evidence type="ECO:0000256" key="5">
    <source>
        <dbReference type="SAM" id="MobiDB-lite"/>
    </source>
</evidence>
<evidence type="ECO:0000313" key="9">
    <source>
        <dbReference type="Proteomes" id="UP000000707"/>
    </source>
</evidence>
<sequence length="636" mass="70613">MSSRTDKDELEDTSSFASNDKIPGTSEDSDNRAGSPNEKHLTSSDGQNPHLSSYYEDFDTESLSSEARSADVGPQTQPVALKTEGSSRTRSSVRDIYGDAQPDVISLRRTQSRKTIMKTLSSRLEKTDTYKDVPDISVPTTNFGKEFDDVDPELVTWDENDPEFPRNWSLKAKSMQTLIVALYTLISPMSSSVSSPASAEIAKDFGITNKSVQALTVSIMILAFAIGPLVIAPLSESDRIGRKPIMNLSIWIIFCFNLGCGFTKNTYSLCILRFLGGLGGCAALNVGAGTLADLFDDKTRNTAMAFYSICPSLGPVVSPIISGFVVQNLNWRWCFWILSIFNFAVAVVGTIFFKETYSPKLLHDRAVRLRKETGNENLHTIFDLANDVPRWLVIRYTMLRPVKLLTYHPMVIGLGSFMAFAYGFMYLMLVTFPKVFQGSYGFSVEISGLMFIPMGIGYILGTIVFTLLVQHFYDKLTAQNGGVPKPEYRLPCLVVSGVGLPMGLVIYGWSVQYKTHWMVPALGSGIFAFSFIAVFQTIQNYLIDMNPRFSASSVAAAAMFRSLFGFSFPLFATAMYDRLGYGWGNTMCAFIGLALGIPFPLFCLKYGERLRHWADRRMAKQQAAFDEKVFKVKNAA</sequence>
<feature type="transmembrane region" description="Helical" evidence="6">
    <location>
        <begin position="271"/>
        <end position="292"/>
    </location>
</feature>
<feature type="transmembrane region" description="Helical" evidence="6">
    <location>
        <begin position="554"/>
        <end position="576"/>
    </location>
</feature>
<feature type="transmembrane region" description="Helical" evidence="6">
    <location>
        <begin position="214"/>
        <end position="234"/>
    </location>
</feature>
<dbReference type="AlphaFoldDB" id="G3BAD7"/>
<keyword evidence="9" id="KW-1185">Reference proteome</keyword>
<evidence type="ECO:0000313" key="8">
    <source>
        <dbReference type="EMBL" id="EGV62037.1"/>
    </source>
</evidence>
<feature type="transmembrane region" description="Helical" evidence="6">
    <location>
        <begin position="449"/>
        <end position="469"/>
    </location>
</feature>
<dbReference type="FunFam" id="1.20.1250.20:FF:000011">
    <property type="entry name" value="MFS multidrug transporter, putative"/>
    <property type="match status" value="1"/>
</dbReference>
<name>G3BAD7_CANTC</name>
<dbReference type="InterPro" id="IPR011701">
    <property type="entry name" value="MFS"/>
</dbReference>
<dbReference type="eggNOG" id="KOG0255">
    <property type="taxonomic scope" value="Eukaryota"/>
</dbReference>
<dbReference type="Proteomes" id="UP000000707">
    <property type="component" value="Unassembled WGS sequence"/>
</dbReference>
<dbReference type="InterPro" id="IPR020846">
    <property type="entry name" value="MFS_dom"/>
</dbReference>
<dbReference type="HOGENOM" id="CLU_008455_1_3_1"/>
<evidence type="ECO:0000256" key="4">
    <source>
        <dbReference type="ARBA" id="ARBA00023136"/>
    </source>
</evidence>
<keyword evidence="2 6" id="KW-0812">Transmembrane</keyword>
<dbReference type="Gene3D" id="1.20.1250.20">
    <property type="entry name" value="MFS general substrate transporter like domains"/>
    <property type="match status" value="1"/>
</dbReference>
<evidence type="ECO:0000256" key="3">
    <source>
        <dbReference type="ARBA" id="ARBA00022989"/>
    </source>
</evidence>
<dbReference type="GO" id="GO:0022857">
    <property type="term" value="F:transmembrane transporter activity"/>
    <property type="evidence" value="ECO:0007669"/>
    <property type="project" value="InterPro"/>
</dbReference>
<gene>
    <name evidence="8" type="ORF">CANTEDRAFT_99128</name>
</gene>
<dbReference type="OrthoDB" id="3936150at2759"/>
<protein>
    <submittedName>
        <fullName evidence="8">Spermidine exporter, MDR-type pump</fullName>
    </submittedName>
</protein>
<dbReference type="EMBL" id="GL996527">
    <property type="protein sequence ID" value="EGV62037.1"/>
    <property type="molecule type" value="Genomic_DNA"/>
</dbReference>
<dbReference type="PANTHER" id="PTHR23502">
    <property type="entry name" value="MAJOR FACILITATOR SUPERFAMILY"/>
    <property type="match status" value="1"/>
</dbReference>
<keyword evidence="4 6" id="KW-0472">Membrane</keyword>
<feature type="transmembrane region" description="Helical" evidence="6">
    <location>
        <begin position="304"/>
        <end position="327"/>
    </location>
</feature>
<feature type="transmembrane region" description="Helical" evidence="6">
    <location>
        <begin position="333"/>
        <end position="353"/>
    </location>
</feature>
<feature type="transmembrane region" description="Helical" evidence="6">
    <location>
        <begin position="404"/>
        <end position="429"/>
    </location>
</feature>
<reference evidence="8 9" key="1">
    <citation type="journal article" date="2011" name="Proc. Natl. Acad. Sci. U.S.A.">
        <title>Comparative genomics of xylose-fermenting fungi for enhanced biofuel production.</title>
        <authorList>
            <person name="Wohlbach D.J."/>
            <person name="Kuo A."/>
            <person name="Sato T.K."/>
            <person name="Potts K.M."/>
            <person name="Salamov A.A."/>
            <person name="LaButti K.M."/>
            <person name="Sun H."/>
            <person name="Clum A."/>
            <person name="Pangilinan J.L."/>
            <person name="Lindquist E.A."/>
            <person name="Lucas S."/>
            <person name="Lapidus A."/>
            <person name="Jin M."/>
            <person name="Gunawan C."/>
            <person name="Balan V."/>
            <person name="Dale B.E."/>
            <person name="Jeffries T.W."/>
            <person name="Zinkel R."/>
            <person name="Barry K.W."/>
            <person name="Grigoriev I.V."/>
            <person name="Gasch A.P."/>
        </authorList>
    </citation>
    <scope>NUCLEOTIDE SEQUENCE [LARGE SCALE GENOMIC DNA]</scope>
    <source>
        <strain evidence="9">ATCC 10573 / BCRC 21748 / CBS 615 / JCM 9827 / NBRC 10315 / NRRL Y-1498 / VKM Y-70</strain>
    </source>
</reference>
<dbReference type="Pfam" id="PF07690">
    <property type="entry name" value="MFS_1"/>
    <property type="match status" value="1"/>
</dbReference>
<feature type="region of interest" description="Disordered" evidence="5">
    <location>
        <begin position="1"/>
        <end position="95"/>
    </location>
</feature>
<keyword evidence="3 6" id="KW-1133">Transmembrane helix</keyword>
<proteinExistence type="predicted"/>
<dbReference type="GO" id="GO:0016020">
    <property type="term" value="C:membrane"/>
    <property type="evidence" value="ECO:0007669"/>
    <property type="project" value="UniProtKB-SubCell"/>
</dbReference>
<dbReference type="PANTHER" id="PTHR23502:SF60">
    <property type="entry name" value="MAJOR FACILITATOR SUPERFAMILY (MFS) PROFILE DOMAIN-CONTAINING PROTEIN-RELATED"/>
    <property type="match status" value="1"/>
</dbReference>
<evidence type="ECO:0000256" key="1">
    <source>
        <dbReference type="ARBA" id="ARBA00004141"/>
    </source>
</evidence>
<dbReference type="InterPro" id="IPR036259">
    <property type="entry name" value="MFS_trans_sf"/>
</dbReference>